<dbReference type="Pfam" id="PF00701">
    <property type="entry name" value="DHDPS"/>
    <property type="match status" value="1"/>
</dbReference>
<dbReference type="Proteomes" id="UP000094412">
    <property type="component" value="Unassembled WGS sequence"/>
</dbReference>
<keyword evidence="8" id="KW-1185">Reference proteome</keyword>
<dbReference type="OrthoDB" id="9778880at2"/>
<comment type="caution">
    <text evidence="7">The sequence shown here is derived from an EMBL/GenBank/DDBJ whole genome shotgun (WGS) entry which is preliminary data.</text>
</comment>
<dbReference type="PANTHER" id="PTHR12128">
    <property type="entry name" value="DIHYDRODIPICOLINATE SYNTHASE"/>
    <property type="match status" value="1"/>
</dbReference>
<organism evidence="7 8">
    <name type="scientific">Mesorhizobium hungaricum</name>
    <dbReference type="NCBI Taxonomy" id="1566387"/>
    <lineage>
        <taxon>Bacteria</taxon>
        <taxon>Pseudomonadati</taxon>
        <taxon>Pseudomonadota</taxon>
        <taxon>Alphaproteobacteria</taxon>
        <taxon>Hyphomicrobiales</taxon>
        <taxon>Phyllobacteriaceae</taxon>
        <taxon>Mesorhizobium</taxon>
    </lineage>
</organism>
<evidence type="ECO:0000313" key="7">
    <source>
        <dbReference type="EMBL" id="OCX21562.1"/>
    </source>
</evidence>
<feature type="binding site" evidence="6">
    <location>
        <position position="51"/>
    </location>
    <ligand>
        <name>pyruvate</name>
        <dbReference type="ChEBI" id="CHEBI:15361"/>
    </ligand>
</feature>
<evidence type="ECO:0000256" key="2">
    <source>
        <dbReference type="ARBA" id="ARBA00023239"/>
    </source>
</evidence>
<dbReference type="GO" id="GO:0008840">
    <property type="term" value="F:4-hydroxy-tetrahydrodipicolinate synthase activity"/>
    <property type="evidence" value="ECO:0007669"/>
    <property type="project" value="TreeGrafter"/>
</dbReference>
<evidence type="ECO:0000313" key="8">
    <source>
        <dbReference type="Proteomes" id="UP000094412"/>
    </source>
</evidence>
<proteinExistence type="inferred from homology"/>
<dbReference type="PANTHER" id="PTHR12128:SF66">
    <property type="entry name" value="4-HYDROXY-2-OXOGLUTARATE ALDOLASE, MITOCHONDRIAL"/>
    <property type="match status" value="1"/>
</dbReference>
<dbReference type="PRINTS" id="PR00146">
    <property type="entry name" value="DHPICSNTHASE"/>
</dbReference>
<dbReference type="PIRSF" id="PIRSF001365">
    <property type="entry name" value="DHDPS"/>
    <property type="match status" value="1"/>
</dbReference>
<dbReference type="PROSITE" id="PS00666">
    <property type="entry name" value="DHDPS_2"/>
    <property type="match status" value="1"/>
</dbReference>
<feature type="active site" description="Proton donor/acceptor" evidence="5">
    <location>
        <position position="139"/>
    </location>
</feature>
<evidence type="ECO:0000256" key="5">
    <source>
        <dbReference type="PIRSR" id="PIRSR001365-1"/>
    </source>
</evidence>
<dbReference type="GO" id="GO:0044281">
    <property type="term" value="P:small molecule metabolic process"/>
    <property type="evidence" value="ECO:0007669"/>
    <property type="project" value="UniProtKB-ARBA"/>
</dbReference>
<evidence type="ECO:0000256" key="6">
    <source>
        <dbReference type="PIRSR" id="PIRSR001365-2"/>
    </source>
</evidence>
<accession>A0A1C2E3H6</accession>
<dbReference type="SUPFAM" id="SSF51569">
    <property type="entry name" value="Aldolase"/>
    <property type="match status" value="1"/>
</dbReference>
<evidence type="ECO:0000256" key="1">
    <source>
        <dbReference type="ARBA" id="ARBA00007592"/>
    </source>
</evidence>
<dbReference type="AlphaFoldDB" id="A0A1C2E3H6"/>
<name>A0A1C2E3H6_9HYPH</name>
<dbReference type="SMART" id="SM01130">
    <property type="entry name" value="DHDPS"/>
    <property type="match status" value="1"/>
</dbReference>
<dbReference type="RefSeq" id="WP_065997379.1">
    <property type="nucleotide sequence ID" value="NZ_MDEO01000028.1"/>
</dbReference>
<evidence type="ECO:0008006" key="9">
    <source>
        <dbReference type="Google" id="ProtNLM"/>
    </source>
</evidence>
<dbReference type="Gene3D" id="3.20.20.70">
    <property type="entry name" value="Aldolase class I"/>
    <property type="match status" value="1"/>
</dbReference>
<dbReference type="InterPro" id="IPR002220">
    <property type="entry name" value="DapA-like"/>
</dbReference>
<reference evidence="7 8" key="1">
    <citation type="submission" date="2016-08" db="EMBL/GenBank/DDBJ databases">
        <title>Whole genome sequence of Mesorhizobium sp. strain UASWS1009 isolated from industrial sewage.</title>
        <authorList>
            <person name="Crovadore J."/>
            <person name="Calmin G."/>
            <person name="Chablais R."/>
            <person name="Cochard B."/>
            <person name="Lefort F."/>
        </authorList>
    </citation>
    <scope>NUCLEOTIDE SEQUENCE [LARGE SCALE GENOMIC DNA]</scope>
    <source>
        <strain evidence="7 8">UASWS1009</strain>
    </source>
</reference>
<sequence>MTLSKDSIRGLFTATTTPLTTHGQLHAAAIPQQVEVLLSAGMTGLVPVGGTGEGAALTLEERTEVVKATVAAVNGRVPVVAGVVTPGLPDTLKAGRAFLDAGADSLMVITPFGTAPTQQGIRDYFKAVADAFGQAVMLYDIPYLTLVATQPETVRSIVDDGSIFAMKASNPDQALFTKLLNLVGSEIAIMSGDEDLFAVEVALGAVGGVLASSNILPHTWVEIFETANSGDLAGAQRQLARLSNFITTVYSEPNPGPMKAAQAIAGFDVGPVRLPNKNASTQVTEAMRSQLAKLLAYERQLSSR</sequence>
<feature type="binding site" evidence="6">
    <location>
        <position position="209"/>
    </location>
    <ligand>
        <name>pyruvate</name>
        <dbReference type="ChEBI" id="CHEBI:15361"/>
    </ligand>
</feature>
<gene>
    <name evidence="7" type="ORF">QV13_07895</name>
</gene>
<evidence type="ECO:0000256" key="4">
    <source>
        <dbReference type="PIRNR" id="PIRNR001365"/>
    </source>
</evidence>
<protein>
    <recommendedName>
        <fullName evidence="9">Dihydrodipicolinate synthase family protein</fullName>
    </recommendedName>
</protein>
<feature type="active site" description="Schiff-base intermediate with substrate" evidence="5">
    <location>
        <position position="167"/>
    </location>
</feature>
<evidence type="ECO:0000256" key="3">
    <source>
        <dbReference type="ARBA" id="ARBA00023270"/>
    </source>
</evidence>
<comment type="similarity">
    <text evidence="1 4">Belongs to the DapA family.</text>
</comment>
<dbReference type="STRING" id="1566387.QV13_07895"/>
<dbReference type="InterPro" id="IPR013785">
    <property type="entry name" value="Aldolase_TIM"/>
</dbReference>
<dbReference type="CDD" id="cd00408">
    <property type="entry name" value="DHDPS-like"/>
    <property type="match status" value="1"/>
</dbReference>
<keyword evidence="2 4" id="KW-0456">Lyase</keyword>
<dbReference type="InterPro" id="IPR020625">
    <property type="entry name" value="Schiff_base-form_aldolases_AS"/>
</dbReference>
<dbReference type="EMBL" id="MDEO01000028">
    <property type="protein sequence ID" value="OCX21562.1"/>
    <property type="molecule type" value="Genomic_DNA"/>
</dbReference>
<keyword evidence="3" id="KW-0704">Schiff base</keyword>